<evidence type="ECO:0000313" key="1">
    <source>
        <dbReference type="EMBL" id="CDX03335.1"/>
    </source>
</evidence>
<accession>A0A098B4P1</accession>
<organism evidence="1">
    <name type="scientific">Desulfitobacterium hafniense</name>
    <name type="common">Desulfitobacterium frappieri</name>
    <dbReference type="NCBI Taxonomy" id="49338"/>
    <lineage>
        <taxon>Bacteria</taxon>
        <taxon>Bacillati</taxon>
        <taxon>Bacillota</taxon>
        <taxon>Clostridia</taxon>
        <taxon>Eubacteriales</taxon>
        <taxon>Desulfitobacteriaceae</taxon>
        <taxon>Desulfitobacterium</taxon>
    </lineage>
</organism>
<dbReference type="PATRIC" id="fig|49338.4.peg.3707"/>
<name>A0A098B4P1_DESHA</name>
<gene>
    <name evidence="1" type="ORF">DPCES_3449</name>
</gene>
<protein>
    <submittedName>
        <fullName evidence="1">Uncharacterized protein</fullName>
    </submittedName>
</protein>
<dbReference type="EMBL" id="LK996017">
    <property type="protein sequence ID" value="CDX03335.1"/>
    <property type="molecule type" value="Genomic_DNA"/>
</dbReference>
<dbReference type="AlphaFoldDB" id="A0A098B4P1"/>
<proteinExistence type="predicted"/>
<sequence length="276" mass="32531">MNLKIKEKIPKWVQDNKYYDLIMSNDLDSLFSCEILKQVKGWQPTYFNYDFKASGVTEDTTGQETIGVDLSLCHGKTFDNHVVMMNEHDYYNVDSANFNIIDEISRENYFSKYCGSTLLMIWSLYNIPLPKETEAKMILLCIDSTFKGFYSPYPLPQIANKKYLVDYMEFPELYEVLQQHKQYEFSQLISKYNLSGKIKLHKGYLSTDIDLEGLRELFDLPFLLPKKPFYKKEEYISKIQQLPKGNYSLDKDDISDNMYSVALTKRDFINYSERVE</sequence>
<dbReference type="RefSeq" id="WP_208925983.1">
    <property type="nucleotide sequence ID" value="NZ_JAYFNZ010000024.1"/>
</dbReference>
<reference evidence="1" key="1">
    <citation type="submission" date="2014-07" db="EMBL/GenBank/DDBJ databases">
        <authorList>
            <person name="Hornung V.Bastian."/>
        </authorList>
    </citation>
    <scope>NUCLEOTIDE SEQUENCE</scope>
    <source>
        <strain evidence="1">PCE-S</strain>
    </source>
</reference>